<dbReference type="RefSeq" id="WP_203005128.1">
    <property type="nucleotide sequence ID" value="NZ_JADWYU010000233.1"/>
</dbReference>
<evidence type="ECO:0000313" key="2">
    <source>
        <dbReference type="EMBL" id="MBL7632505.1"/>
    </source>
</evidence>
<accession>A0A937UUQ9</accession>
<evidence type="ECO:0000313" key="3">
    <source>
        <dbReference type="Proteomes" id="UP000604475"/>
    </source>
</evidence>
<gene>
    <name evidence="2" type="ORF">I7412_36205</name>
</gene>
<dbReference type="Proteomes" id="UP000604475">
    <property type="component" value="Unassembled WGS sequence"/>
</dbReference>
<feature type="region of interest" description="Disordered" evidence="1">
    <location>
        <begin position="1"/>
        <end position="23"/>
    </location>
</feature>
<reference evidence="2" key="1">
    <citation type="submission" date="2020-12" db="EMBL/GenBank/DDBJ databases">
        <title>Genomic characterization of non-nitrogen-fixing Frankia strains.</title>
        <authorList>
            <person name="Carlos-Shanley C."/>
            <person name="Guerra T."/>
            <person name="Hahn D."/>
        </authorList>
    </citation>
    <scope>NUCLEOTIDE SEQUENCE</scope>
    <source>
        <strain evidence="2">CN6</strain>
    </source>
</reference>
<proteinExistence type="predicted"/>
<protein>
    <submittedName>
        <fullName evidence="2">Uncharacterized protein</fullName>
    </submittedName>
</protein>
<organism evidence="2 3">
    <name type="scientific">Frankia nepalensis</name>
    <dbReference type="NCBI Taxonomy" id="1836974"/>
    <lineage>
        <taxon>Bacteria</taxon>
        <taxon>Bacillati</taxon>
        <taxon>Actinomycetota</taxon>
        <taxon>Actinomycetes</taxon>
        <taxon>Frankiales</taxon>
        <taxon>Frankiaceae</taxon>
        <taxon>Frankia</taxon>
    </lineage>
</organism>
<sequence>MSTAVPSTDDAARPTVGRESAPVVAPSMAGTRFNHAEVVLPAMTAAEEARTPIARPVAPSAPAAPAGFRLNHAEVVLPGLAR</sequence>
<name>A0A937UUQ9_9ACTN</name>
<dbReference type="AlphaFoldDB" id="A0A937UUQ9"/>
<comment type="caution">
    <text evidence="2">The sequence shown here is derived from an EMBL/GenBank/DDBJ whole genome shotgun (WGS) entry which is preliminary data.</text>
</comment>
<keyword evidence="3" id="KW-1185">Reference proteome</keyword>
<dbReference type="EMBL" id="JAEACQ010000336">
    <property type="protein sequence ID" value="MBL7632505.1"/>
    <property type="molecule type" value="Genomic_DNA"/>
</dbReference>
<evidence type="ECO:0000256" key="1">
    <source>
        <dbReference type="SAM" id="MobiDB-lite"/>
    </source>
</evidence>